<accession>A0A0R3PXK7</accession>
<reference evidence="4" key="1">
    <citation type="submission" date="2017-02" db="UniProtKB">
        <authorList>
            <consortium name="WormBaseParasite"/>
        </authorList>
    </citation>
    <scope>IDENTIFICATION</scope>
</reference>
<reference evidence="2 3" key="2">
    <citation type="submission" date="2018-11" db="EMBL/GenBank/DDBJ databases">
        <authorList>
            <consortium name="Pathogen Informatics"/>
        </authorList>
    </citation>
    <scope>NUCLEOTIDE SEQUENCE [LARGE SCALE GENOMIC DNA]</scope>
    <source>
        <strain evidence="2 3">Costa Rica</strain>
    </source>
</reference>
<feature type="compositionally biased region" description="Polar residues" evidence="1">
    <location>
        <begin position="279"/>
        <end position="293"/>
    </location>
</feature>
<gene>
    <name evidence="2" type="ORF">ACOC_LOCUS11034</name>
</gene>
<proteinExistence type="predicted"/>
<evidence type="ECO:0000256" key="1">
    <source>
        <dbReference type="SAM" id="MobiDB-lite"/>
    </source>
</evidence>
<dbReference type="OrthoDB" id="5785959at2759"/>
<keyword evidence="3" id="KW-1185">Reference proteome</keyword>
<evidence type="ECO:0000313" key="4">
    <source>
        <dbReference type="WBParaSite" id="ACOC_0001103301-mRNA-1"/>
    </source>
</evidence>
<dbReference type="EMBL" id="UYYA01004598">
    <property type="protein sequence ID" value="VDM62619.1"/>
    <property type="molecule type" value="Genomic_DNA"/>
</dbReference>
<dbReference type="WBParaSite" id="ACOC_0001103301-mRNA-1">
    <property type="protein sequence ID" value="ACOC_0001103301-mRNA-1"/>
    <property type="gene ID" value="ACOC_0001103301"/>
</dbReference>
<evidence type="ECO:0000313" key="3">
    <source>
        <dbReference type="Proteomes" id="UP000267027"/>
    </source>
</evidence>
<protein>
    <submittedName>
        <fullName evidence="4">Eph LBD domain-containing protein</fullName>
    </submittedName>
</protein>
<feature type="region of interest" description="Disordered" evidence="1">
    <location>
        <begin position="257"/>
        <end position="301"/>
    </location>
</feature>
<name>A0A0R3PXK7_ANGCS</name>
<dbReference type="Proteomes" id="UP000267027">
    <property type="component" value="Unassembled WGS sequence"/>
</dbReference>
<evidence type="ECO:0000313" key="2">
    <source>
        <dbReference type="EMBL" id="VDM62619.1"/>
    </source>
</evidence>
<sequence length="301" mass="34374">MALPFDTQCNIACTATRQFAYILFRDDLLRVLSDYPQCRESVRTQAELMQHEAGELFDEAVTTEIGDFEGSSLEERLVAIRSVLSALENSVNVSYERFKVAFYKRCSTKEYLTRYDDKDSTSIGRTNDCGPSTRIIGFEEDKDVATSSSLRAWLPTSLKFKPLWTFLRIDMRGAVRVRFKIAASCSAISNYCIQRIDKKKNQIRRECSSFSDEHNIEEKCPMSGCHWQSEYETFCCCQFDDCNEWKADGTEYKEGEMVAPNSFTTSSTSPREKAERSANFVNTPKTSLRTPVTRSDIISVD</sequence>
<organism evidence="4">
    <name type="scientific">Angiostrongylus costaricensis</name>
    <name type="common">Nematode worm</name>
    <dbReference type="NCBI Taxonomy" id="334426"/>
    <lineage>
        <taxon>Eukaryota</taxon>
        <taxon>Metazoa</taxon>
        <taxon>Ecdysozoa</taxon>
        <taxon>Nematoda</taxon>
        <taxon>Chromadorea</taxon>
        <taxon>Rhabditida</taxon>
        <taxon>Rhabditina</taxon>
        <taxon>Rhabditomorpha</taxon>
        <taxon>Strongyloidea</taxon>
        <taxon>Metastrongylidae</taxon>
        <taxon>Angiostrongylus</taxon>
    </lineage>
</organism>
<dbReference type="AlphaFoldDB" id="A0A0R3PXK7"/>